<dbReference type="PANTHER" id="PTHR12802:SF155">
    <property type="entry name" value="DEUBIQUITINASE MYSM1"/>
    <property type="match status" value="1"/>
</dbReference>
<dbReference type="InterPro" id="IPR009057">
    <property type="entry name" value="Homeodomain-like_sf"/>
</dbReference>
<organism evidence="9 10">
    <name type="scientific">Phytophthora nicotianae P1976</name>
    <dbReference type="NCBI Taxonomy" id="1317066"/>
    <lineage>
        <taxon>Eukaryota</taxon>
        <taxon>Sar</taxon>
        <taxon>Stramenopiles</taxon>
        <taxon>Oomycota</taxon>
        <taxon>Peronosporomycetes</taxon>
        <taxon>Peronosporales</taxon>
        <taxon>Peronosporaceae</taxon>
        <taxon>Phytophthora</taxon>
    </lineage>
</organism>
<gene>
    <name evidence="9" type="ORF">F444_06032</name>
</gene>
<dbReference type="PROSITE" id="PS50090">
    <property type="entry name" value="MYB_LIKE"/>
    <property type="match status" value="1"/>
</dbReference>
<dbReference type="PROSITE" id="PS51293">
    <property type="entry name" value="SANT"/>
    <property type="match status" value="1"/>
</dbReference>
<feature type="domain" description="HTH myb-type" evidence="8">
    <location>
        <begin position="46"/>
        <end position="93"/>
    </location>
</feature>
<dbReference type="Proteomes" id="UP000028582">
    <property type="component" value="Unassembled WGS sequence"/>
</dbReference>
<dbReference type="SMART" id="SM00717">
    <property type="entry name" value="SANT"/>
    <property type="match status" value="1"/>
</dbReference>
<dbReference type="PANTHER" id="PTHR12802">
    <property type="entry name" value="SWI/SNF COMPLEX-RELATED"/>
    <property type="match status" value="1"/>
</dbReference>
<sequence length="212" mass="23966">MTITKGVTSVMFEQDATNKPQLIRMDQRFSSSSYDFKRKASTIGWWTTMEHEKFLEALELYPSGPWKKIAHHIGSRTPRQVMTHAQKYRQRIKRRDNSKSRSKSKGASSKVVDEIMPTQSPVVRGEGDMLSEVLQLEPLPLLQICESEIIELPNEEVLALDESLLDELQQLVAPVDNAILEPVDLSGDELIELVDSVIDWTPVIASSCMLLS</sequence>
<evidence type="ECO:0000256" key="1">
    <source>
        <dbReference type="ARBA" id="ARBA00023015"/>
    </source>
</evidence>
<dbReference type="Pfam" id="PF00249">
    <property type="entry name" value="Myb_DNA-binding"/>
    <property type="match status" value="1"/>
</dbReference>
<feature type="region of interest" description="Disordered" evidence="5">
    <location>
        <begin position="77"/>
        <end position="111"/>
    </location>
</feature>
<dbReference type="NCBIfam" id="TIGR01557">
    <property type="entry name" value="myb_SHAQKYF"/>
    <property type="match status" value="1"/>
</dbReference>
<keyword evidence="3" id="KW-0804">Transcription</keyword>
<evidence type="ECO:0000313" key="10">
    <source>
        <dbReference type="Proteomes" id="UP000028582"/>
    </source>
</evidence>
<feature type="domain" description="SANT" evidence="7">
    <location>
        <begin position="46"/>
        <end position="93"/>
    </location>
</feature>
<dbReference type="CDD" id="cd00167">
    <property type="entry name" value="SANT"/>
    <property type="match status" value="1"/>
</dbReference>
<dbReference type="GO" id="GO:0003677">
    <property type="term" value="F:DNA binding"/>
    <property type="evidence" value="ECO:0007669"/>
    <property type="project" value="UniProtKB-KW"/>
</dbReference>
<keyword evidence="2" id="KW-0238">DNA-binding</keyword>
<dbReference type="OrthoDB" id="118550at2759"/>
<reference evidence="9 10" key="1">
    <citation type="submission" date="2013-11" db="EMBL/GenBank/DDBJ databases">
        <title>The Genome Sequence of Phytophthora parasitica P1976.</title>
        <authorList>
            <consortium name="The Broad Institute Genomics Platform"/>
            <person name="Russ C."/>
            <person name="Tyler B."/>
            <person name="Panabieres F."/>
            <person name="Shan W."/>
            <person name="Tripathy S."/>
            <person name="Grunwald N."/>
            <person name="Machado M."/>
            <person name="Johnson C.S."/>
            <person name="Walker B."/>
            <person name="Young S."/>
            <person name="Zeng Q."/>
            <person name="Gargeya S."/>
            <person name="Fitzgerald M."/>
            <person name="Haas B."/>
            <person name="Abouelleil A."/>
            <person name="Allen A.W."/>
            <person name="Alvarado L."/>
            <person name="Arachchi H.M."/>
            <person name="Berlin A.M."/>
            <person name="Chapman S.B."/>
            <person name="Gainer-Dewar J."/>
            <person name="Goldberg J."/>
            <person name="Griggs A."/>
            <person name="Gujja S."/>
            <person name="Hansen M."/>
            <person name="Howarth C."/>
            <person name="Imamovic A."/>
            <person name="Ireland A."/>
            <person name="Larimer J."/>
            <person name="McCowan C."/>
            <person name="Murphy C."/>
            <person name="Pearson M."/>
            <person name="Poon T.W."/>
            <person name="Priest M."/>
            <person name="Roberts A."/>
            <person name="Saif S."/>
            <person name="Shea T."/>
            <person name="Sisk P."/>
            <person name="Sykes S."/>
            <person name="Wortman J."/>
            <person name="Nusbaum C."/>
            <person name="Birren B."/>
        </authorList>
    </citation>
    <scope>NUCLEOTIDE SEQUENCE [LARGE SCALE GENOMIC DNA]</scope>
    <source>
        <strain evidence="9 10">P1976</strain>
    </source>
</reference>
<dbReference type="InterPro" id="IPR006447">
    <property type="entry name" value="Myb_dom_plants"/>
</dbReference>
<proteinExistence type="predicted"/>
<dbReference type="InterPro" id="IPR017884">
    <property type="entry name" value="SANT_dom"/>
</dbReference>
<dbReference type="PROSITE" id="PS51294">
    <property type="entry name" value="HTH_MYB"/>
    <property type="match status" value="1"/>
</dbReference>
<feature type="compositionally biased region" description="Basic residues" evidence="5">
    <location>
        <begin position="86"/>
        <end position="104"/>
    </location>
</feature>
<evidence type="ECO:0000259" key="7">
    <source>
        <dbReference type="PROSITE" id="PS51293"/>
    </source>
</evidence>
<protein>
    <submittedName>
        <fullName evidence="9">Uncharacterized protein</fullName>
    </submittedName>
</protein>
<evidence type="ECO:0000256" key="4">
    <source>
        <dbReference type="ARBA" id="ARBA00023242"/>
    </source>
</evidence>
<dbReference type="AlphaFoldDB" id="A0A081AK23"/>
<evidence type="ECO:0000259" key="6">
    <source>
        <dbReference type="PROSITE" id="PS50090"/>
    </source>
</evidence>
<dbReference type="InterPro" id="IPR001005">
    <property type="entry name" value="SANT/Myb"/>
</dbReference>
<feature type="domain" description="Myb-like" evidence="6">
    <location>
        <begin position="46"/>
        <end position="89"/>
    </location>
</feature>
<dbReference type="EMBL" id="ANJA01001135">
    <property type="protein sequence ID" value="ETO79234.1"/>
    <property type="molecule type" value="Genomic_DNA"/>
</dbReference>
<evidence type="ECO:0000256" key="2">
    <source>
        <dbReference type="ARBA" id="ARBA00023125"/>
    </source>
</evidence>
<keyword evidence="4" id="KW-0539">Nucleus</keyword>
<dbReference type="InterPro" id="IPR017930">
    <property type="entry name" value="Myb_dom"/>
</dbReference>
<evidence type="ECO:0000313" key="9">
    <source>
        <dbReference type="EMBL" id="ETO79234.1"/>
    </source>
</evidence>
<dbReference type="SUPFAM" id="SSF46689">
    <property type="entry name" value="Homeodomain-like"/>
    <property type="match status" value="1"/>
</dbReference>
<accession>A0A081AK23</accession>
<evidence type="ECO:0000259" key="8">
    <source>
        <dbReference type="PROSITE" id="PS51294"/>
    </source>
</evidence>
<dbReference type="Gene3D" id="1.10.10.60">
    <property type="entry name" value="Homeodomain-like"/>
    <property type="match status" value="1"/>
</dbReference>
<evidence type="ECO:0000256" key="3">
    <source>
        <dbReference type="ARBA" id="ARBA00023163"/>
    </source>
</evidence>
<name>A0A081AK23_PHYNI</name>
<keyword evidence="1" id="KW-0805">Transcription regulation</keyword>
<evidence type="ECO:0000256" key="5">
    <source>
        <dbReference type="SAM" id="MobiDB-lite"/>
    </source>
</evidence>
<comment type="caution">
    <text evidence="9">The sequence shown here is derived from an EMBL/GenBank/DDBJ whole genome shotgun (WGS) entry which is preliminary data.</text>
</comment>